<feature type="transmembrane region" description="Helical" evidence="7">
    <location>
        <begin position="242"/>
        <end position="270"/>
    </location>
</feature>
<dbReference type="PRINTS" id="PR00409">
    <property type="entry name" value="PHDIOXRDTASE"/>
</dbReference>
<accession>H3GF53</accession>
<keyword evidence="5 7" id="KW-0472">Membrane</keyword>
<dbReference type="InterPro" id="IPR013130">
    <property type="entry name" value="Fe3_Rdtase_TM_dom"/>
</dbReference>
<feature type="domain" description="FAD-binding FR-type" evidence="8">
    <location>
        <begin position="303"/>
        <end position="425"/>
    </location>
</feature>
<dbReference type="EnsemblProtists" id="Phyra74316">
    <property type="protein sequence ID" value="Phyra74316"/>
    <property type="gene ID" value="Phyra74316"/>
</dbReference>
<dbReference type="AlphaFoldDB" id="H3GF53"/>
<keyword evidence="4" id="KW-0560">Oxidoreductase</keyword>
<dbReference type="Pfam" id="PF01794">
    <property type="entry name" value="Ferric_reduct"/>
    <property type="match status" value="1"/>
</dbReference>
<dbReference type="CDD" id="cd06186">
    <property type="entry name" value="NOX_Duox_like_FAD_NADP"/>
    <property type="match status" value="1"/>
</dbReference>
<feature type="transmembrane region" description="Helical" evidence="7">
    <location>
        <begin position="112"/>
        <end position="130"/>
    </location>
</feature>
<dbReference type="Pfam" id="PF08030">
    <property type="entry name" value="NAD_binding_6"/>
    <property type="match status" value="1"/>
</dbReference>
<evidence type="ECO:0000313" key="10">
    <source>
        <dbReference type="Proteomes" id="UP000005238"/>
    </source>
</evidence>
<proteinExistence type="predicted"/>
<dbReference type="OMA" id="YWKELVF"/>
<feature type="transmembrane region" description="Helical" evidence="7">
    <location>
        <begin position="208"/>
        <end position="230"/>
    </location>
</feature>
<dbReference type="Pfam" id="PF08022">
    <property type="entry name" value="FAD_binding_8"/>
    <property type="match status" value="1"/>
</dbReference>
<dbReference type="FunFam" id="3.40.50.80:FF:000095">
    <property type="entry name" value="Uncharacterized protein"/>
    <property type="match status" value="1"/>
</dbReference>
<evidence type="ECO:0000259" key="8">
    <source>
        <dbReference type="PROSITE" id="PS51384"/>
    </source>
</evidence>
<dbReference type="PROSITE" id="PS51384">
    <property type="entry name" value="FAD_FR"/>
    <property type="match status" value="1"/>
</dbReference>
<dbReference type="InterPro" id="IPR013112">
    <property type="entry name" value="FAD-bd_8"/>
</dbReference>
<evidence type="ECO:0000256" key="3">
    <source>
        <dbReference type="ARBA" id="ARBA00022989"/>
    </source>
</evidence>
<dbReference type="SFLD" id="SFLDS00052">
    <property type="entry name" value="Ferric_Reductase_Domain"/>
    <property type="match status" value="1"/>
</dbReference>
<dbReference type="HOGENOM" id="CLU_031341_0_0_1"/>
<dbReference type="SUPFAM" id="SSF63380">
    <property type="entry name" value="Riboflavin synthase domain-like"/>
    <property type="match status" value="1"/>
</dbReference>
<dbReference type="VEuPathDB" id="FungiDB:KRP22_11334"/>
<dbReference type="InterPro" id="IPR050369">
    <property type="entry name" value="RBOH/FRE"/>
</dbReference>
<dbReference type="PANTHER" id="PTHR11972">
    <property type="entry name" value="NADPH OXIDASE"/>
    <property type="match status" value="1"/>
</dbReference>
<reference evidence="10" key="1">
    <citation type="journal article" date="2006" name="Science">
        <title>Phytophthora genome sequences uncover evolutionary origins and mechanisms of pathogenesis.</title>
        <authorList>
            <person name="Tyler B.M."/>
            <person name="Tripathy S."/>
            <person name="Zhang X."/>
            <person name="Dehal P."/>
            <person name="Jiang R.H."/>
            <person name="Aerts A."/>
            <person name="Arredondo F.D."/>
            <person name="Baxter L."/>
            <person name="Bensasson D."/>
            <person name="Beynon J.L."/>
            <person name="Chapman J."/>
            <person name="Damasceno C.M."/>
            <person name="Dorrance A.E."/>
            <person name="Dou D."/>
            <person name="Dickerman A.W."/>
            <person name="Dubchak I.L."/>
            <person name="Garbelotto M."/>
            <person name="Gijzen M."/>
            <person name="Gordon S.G."/>
            <person name="Govers F."/>
            <person name="Grunwald N.J."/>
            <person name="Huang W."/>
            <person name="Ivors K.L."/>
            <person name="Jones R.W."/>
            <person name="Kamoun S."/>
            <person name="Krampis K."/>
            <person name="Lamour K.H."/>
            <person name="Lee M.K."/>
            <person name="McDonald W.H."/>
            <person name="Medina M."/>
            <person name="Meijer H.J."/>
            <person name="Nordberg E.K."/>
            <person name="Maclean D.J."/>
            <person name="Ospina-Giraldo M.D."/>
            <person name="Morris P.F."/>
            <person name="Phuntumart V."/>
            <person name="Putnam N.H."/>
            <person name="Rash S."/>
            <person name="Rose J.K."/>
            <person name="Sakihama Y."/>
            <person name="Salamov A.A."/>
            <person name="Savidor A."/>
            <person name="Scheuring C.F."/>
            <person name="Smith B.M."/>
            <person name="Sobral B.W."/>
            <person name="Terry A."/>
            <person name="Torto-Alalibo T.A."/>
            <person name="Win J."/>
            <person name="Xu Z."/>
            <person name="Zhang H."/>
            <person name="Grigoriev I.V."/>
            <person name="Rokhsar D.S."/>
            <person name="Boore J.L."/>
        </authorList>
    </citation>
    <scope>NUCLEOTIDE SEQUENCE [LARGE SCALE GENOMIC DNA]</scope>
    <source>
        <strain evidence="10">Pr102</strain>
    </source>
</reference>
<dbReference type="SFLD" id="SFLDG01168">
    <property type="entry name" value="Ferric_reductase_subgroup_(FRE"/>
    <property type="match status" value="1"/>
</dbReference>
<dbReference type="SUPFAM" id="SSF52343">
    <property type="entry name" value="Ferredoxin reductase-like, C-terminal NADP-linked domain"/>
    <property type="match status" value="1"/>
</dbReference>
<evidence type="ECO:0000256" key="1">
    <source>
        <dbReference type="ARBA" id="ARBA00004141"/>
    </source>
</evidence>
<dbReference type="GO" id="GO:0016491">
    <property type="term" value="F:oxidoreductase activity"/>
    <property type="evidence" value="ECO:0007669"/>
    <property type="project" value="UniProtKB-KW"/>
</dbReference>
<feature type="transmembrane region" description="Helical" evidence="7">
    <location>
        <begin position="142"/>
        <end position="165"/>
    </location>
</feature>
<dbReference type="Proteomes" id="UP000005238">
    <property type="component" value="Unassembled WGS sequence"/>
</dbReference>
<dbReference type="Gene3D" id="2.40.30.10">
    <property type="entry name" value="Translation factors"/>
    <property type="match status" value="1"/>
</dbReference>
<feature type="compositionally biased region" description="Polar residues" evidence="6">
    <location>
        <begin position="32"/>
        <end position="41"/>
    </location>
</feature>
<dbReference type="InParanoid" id="H3GF53"/>
<evidence type="ECO:0000256" key="7">
    <source>
        <dbReference type="SAM" id="Phobius"/>
    </source>
</evidence>
<dbReference type="InterPro" id="IPR039261">
    <property type="entry name" value="FNR_nucleotide-bd"/>
</dbReference>
<dbReference type="PANTHER" id="PTHR11972:SF55">
    <property type="entry name" value="FERRIC REDUCTASE"/>
    <property type="match status" value="1"/>
</dbReference>
<dbReference type="FunFam" id="2.40.30.10:FF:000125">
    <property type="entry name" value="Ferric reduction oxidase 7"/>
    <property type="match status" value="1"/>
</dbReference>
<dbReference type="Gene3D" id="3.40.50.80">
    <property type="entry name" value="Nucleotide-binding domain of ferredoxin-NADP reductase (FNR) module"/>
    <property type="match status" value="1"/>
</dbReference>
<sequence length="607" mass="66704">MEPIASPHSHYVPVLEARSSQTQPNVPILSSGGRSSSTDVQYTEPMPPMPDTNYVSTVDLQSTRPDKLSAFPGPLGNLLRSWLALRWRLSRSVFSVPVPFLTSHFDVKVGDLVLTLPVSLVLIAVTAVQAKDRNVAGTGTPPTIAMLLVFAFAVRNNSVLLALTGLSFERALLYHKIAAMATIILTALHGLAYLLARNQGEEEDEGDKAFTGIVAFGAMLLLFVLSLGFIRRTFFELFVRVHWILFIVVIVFAVMHGAALALVGVVPWLLDMLFRLAYRPRIYASGSLFNKKVTSSDLPANVVTSKHMGVIARDQISVSARPGDIVQIQFPRVRKDTGEEFRYEAGQYAFLCVPAISSLQWHPFTISSSPHESMVTFHIKALGDWTQKLRAIVAGDEANSSSRGGTAAASFDVLVDGPYGSVSIDIESPNTYSHFVLFSGGIGVTPMRSIMNWLHYEVNNEGRASVERVHFVWSVRDRDTIEALVGEQARKPSECSPTSYLPHELLAGHSNQGGVFSSEIYLTRGERDIESAWVDQQLENCLRYGCRPDIAATLRSIGEQAKQSGKDRVAVLVCGPSAMVRDVIVTSSILTKEVKVHFDVHSELFEF</sequence>
<dbReference type="VEuPathDB" id="FungiDB:KRP23_1775"/>
<evidence type="ECO:0000256" key="6">
    <source>
        <dbReference type="SAM" id="MobiDB-lite"/>
    </source>
</evidence>
<dbReference type="InterPro" id="IPR013121">
    <property type="entry name" value="Fe_red_NAD-bd_6"/>
</dbReference>
<organism evidence="9 10">
    <name type="scientific">Phytophthora ramorum</name>
    <name type="common">Sudden oak death agent</name>
    <dbReference type="NCBI Taxonomy" id="164328"/>
    <lineage>
        <taxon>Eukaryota</taxon>
        <taxon>Sar</taxon>
        <taxon>Stramenopiles</taxon>
        <taxon>Oomycota</taxon>
        <taxon>Peronosporomycetes</taxon>
        <taxon>Peronosporales</taxon>
        <taxon>Peronosporaceae</taxon>
        <taxon>Phytophthora</taxon>
    </lineage>
</organism>
<feature type="region of interest" description="Disordered" evidence="6">
    <location>
        <begin position="17"/>
        <end position="48"/>
    </location>
</feature>
<evidence type="ECO:0000256" key="5">
    <source>
        <dbReference type="ARBA" id="ARBA00023136"/>
    </source>
</evidence>
<dbReference type="InterPro" id="IPR017927">
    <property type="entry name" value="FAD-bd_FR_type"/>
</dbReference>
<feature type="transmembrane region" description="Helical" evidence="7">
    <location>
        <begin position="177"/>
        <end position="196"/>
    </location>
</feature>
<protein>
    <recommendedName>
        <fullName evidence="8">FAD-binding FR-type domain-containing protein</fullName>
    </recommendedName>
</protein>
<comment type="subcellular location">
    <subcellularLocation>
        <location evidence="1">Membrane</location>
        <topology evidence="1">Multi-pass membrane protein</topology>
    </subcellularLocation>
</comment>
<dbReference type="GO" id="GO:0005886">
    <property type="term" value="C:plasma membrane"/>
    <property type="evidence" value="ECO:0000318"/>
    <property type="project" value="GO_Central"/>
</dbReference>
<dbReference type="InterPro" id="IPR017938">
    <property type="entry name" value="Riboflavin_synthase-like_b-brl"/>
</dbReference>
<dbReference type="EMBL" id="DS566004">
    <property type="status" value="NOT_ANNOTATED_CDS"/>
    <property type="molecule type" value="Genomic_DNA"/>
</dbReference>
<reference evidence="9" key="2">
    <citation type="submission" date="2015-06" db="UniProtKB">
        <authorList>
            <consortium name="EnsemblProtists"/>
        </authorList>
    </citation>
    <scope>IDENTIFICATION</scope>
    <source>
        <strain evidence="9">Pr102</strain>
    </source>
</reference>
<dbReference type="STRING" id="164328.H3GF53"/>
<dbReference type="eggNOG" id="KOG0039">
    <property type="taxonomic scope" value="Eukaryota"/>
</dbReference>
<keyword evidence="3 7" id="KW-1133">Transmembrane helix</keyword>
<evidence type="ECO:0000256" key="4">
    <source>
        <dbReference type="ARBA" id="ARBA00023002"/>
    </source>
</evidence>
<evidence type="ECO:0000313" key="9">
    <source>
        <dbReference type="EnsemblProtists" id="Phyra74316"/>
    </source>
</evidence>
<keyword evidence="10" id="KW-1185">Reference proteome</keyword>
<evidence type="ECO:0000256" key="2">
    <source>
        <dbReference type="ARBA" id="ARBA00022692"/>
    </source>
</evidence>
<name>H3GF53_PHYRM</name>
<keyword evidence="2 7" id="KW-0812">Transmembrane</keyword>